<reference evidence="1" key="1">
    <citation type="journal article" date="2018" name="Nat. Plants">
        <title>Whole-genome landscape of Medicago truncatula symbiotic genes.</title>
        <authorList>
            <person name="Pecrix Y."/>
            <person name="Gamas P."/>
            <person name="Carrere S."/>
        </authorList>
    </citation>
    <scope>NUCLEOTIDE SEQUENCE</scope>
    <source>
        <tissue evidence="1">Leaves</tissue>
    </source>
</reference>
<organism evidence="1">
    <name type="scientific">Medicago truncatula</name>
    <name type="common">Barrel medic</name>
    <name type="synonym">Medicago tribuloides</name>
    <dbReference type="NCBI Taxonomy" id="3880"/>
    <lineage>
        <taxon>Eukaryota</taxon>
        <taxon>Viridiplantae</taxon>
        <taxon>Streptophyta</taxon>
        <taxon>Embryophyta</taxon>
        <taxon>Tracheophyta</taxon>
        <taxon>Spermatophyta</taxon>
        <taxon>Magnoliopsida</taxon>
        <taxon>eudicotyledons</taxon>
        <taxon>Gunneridae</taxon>
        <taxon>Pentapetalae</taxon>
        <taxon>rosids</taxon>
        <taxon>fabids</taxon>
        <taxon>Fabales</taxon>
        <taxon>Fabaceae</taxon>
        <taxon>Papilionoideae</taxon>
        <taxon>50 kb inversion clade</taxon>
        <taxon>NPAAA clade</taxon>
        <taxon>Hologalegina</taxon>
        <taxon>IRL clade</taxon>
        <taxon>Trifolieae</taxon>
        <taxon>Medicago</taxon>
    </lineage>
</organism>
<proteinExistence type="predicted"/>
<dbReference type="Proteomes" id="UP000265566">
    <property type="component" value="Chromosome 2"/>
</dbReference>
<dbReference type="Gramene" id="rna10667">
    <property type="protein sequence ID" value="RHN74576.1"/>
    <property type="gene ID" value="gene10667"/>
</dbReference>
<dbReference type="AlphaFoldDB" id="A0A396J8I3"/>
<sequence length="42" mass="4839">MVTGEKVSHRIRRHSIRDAQFHFDHQELNNTYERGVVGSSSG</sequence>
<protein>
    <submittedName>
        <fullName evidence="1">Uncharacterized protein</fullName>
    </submittedName>
</protein>
<comment type="caution">
    <text evidence="1">The sequence shown here is derived from an EMBL/GenBank/DDBJ whole genome shotgun (WGS) entry which is preliminary data.</text>
</comment>
<name>A0A396J8I3_MEDTR</name>
<gene>
    <name evidence="1" type="ORF">MtrunA17_Chr2g0311891</name>
</gene>
<evidence type="ECO:0000313" key="1">
    <source>
        <dbReference type="EMBL" id="RHN74576.1"/>
    </source>
</evidence>
<accession>A0A396J8I3</accession>
<dbReference type="EMBL" id="PSQE01000002">
    <property type="protein sequence ID" value="RHN74576.1"/>
    <property type="molecule type" value="Genomic_DNA"/>
</dbReference>